<evidence type="ECO:0000256" key="5">
    <source>
        <dbReference type="ARBA" id="ARBA00022552"/>
    </source>
</evidence>
<feature type="compositionally biased region" description="Low complexity" evidence="8">
    <location>
        <begin position="250"/>
        <end position="270"/>
    </location>
</feature>
<evidence type="ECO:0000256" key="4">
    <source>
        <dbReference type="ARBA" id="ARBA00019827"/>
    </source>
</evidence>
<dbReference type="GO" id="GO:0000462">
    <property type="term" value="P:maturation of SSU-rRNA from tricistronic rRNA transcript (SSU-rRNA, 5.8S rRNA, LSU-rRNA)"/>
    <property type="evidence" value="ECO:0007669"/>
    <property type="project" value="TreeGrafter"/>
</dbReference>
<feature type="compositionally biased region" description="Gly residues" evidence="8">
    <location>
        <begin position="381"/>
        <end position="392"/>
    </location>
</feature>
<evidence type="ECO:0000256" key="6">
    <source>
        <dbReference type="ARBA" id="ARBA00023054"/>
    </source>
</evidence>
<feature type="region of interest" description="Disordered" evidence="8">
    <location>
        <begin position="295"/>
        <end position="423"/>
    </location>
</feature>
<evidence type="ECO:0000256" key="7">
    <source>
        <dbReference type="ARBA" id="ARBA00023242"/>
    </source>
</evidence>
<keyword evidence="7" id="KW-0539">Nucleus</keyword>
<dbReference type="InterPro" id="IPR019310">
    <property type="entry name" value="Efg1"/>
</dbReference>
<dbReference type="GO" id="GO:0030688">
    <property type="term" value="C:preribosome, small subunit precursor"/>
    <property type="evidence" value="ECO:0007669"/>
    <property type="project" value="TreeGrafter"/>
</dbReference>
<reference evidence="9" key="1">
    <citation type="journal article" date="2020" name="bioRxiv">
        <title>Comparative genomics of Chlamydomonas.</title>
        <authorList>
            <person name="Craig R.J."/>
            <person name="Hasan A.R."/>
            <person name="Ness R.W."/>
            <person name="Keightley P.D."/>
        </authorList>
    </citation>
    <scope>NUCLEOTIDE SEQUENCE</scope>
    <source>
        <strain evidence="9">CCAP 11/70</strain>
    </source>
</reference>
<evidence type="ECO:0000313" key="10">
    <source>
        <dbReference type="Proteomes" id="UP000612055"/>
    </source>
</evidence>
<feature type="compositionally biased region" description="Basic and acidic residues" evidence="8">
    <location>
        <begin position="215"/>
        <end position="224"/>
    </location>
</feature>
<dbReference type="GO" id="GO:0005730">
    <property type="term" value="C:nucleolus"/>
    <property type="evidence" value="ECO:0007669"/>
    <property type="project" value="UniProtKB-SubCell"/>
</dbReference>
<comment type="caution">
    <text evidence="9">The sequence shown here is derived from an EMBL/GenBank/DDBJ whole genome shotgun (WGS) entry which is preliminary data.</text>
</comment>
<feature type="compositionally biased region" description="Basic and acidic residues" evidence="8">
    <location>
        <begin position="409"/>
        <end position="423"/>
    </location>
</feature>
<evidence type="ECO:0000256" key="3">
    <source>
        <dbReference type="ARBA" id="ARBA00018689"/>
    </source>
</evidence>
<name>A0A835XIF6_9CHLO</name>
<proteinExistence type="inferred from homology"/>
<evidence type="ECO:0000256" key="2">
    <source>
        <dbReference type="ARBA" id="ARBA00006916"/>
    </source>
</evidence>
<dbReference type="OrthoDB" id="47732at2759"/>
<comment type="subcellular location">
    <subcellularLocation>
        <location evidence="1">Nucleus</location>
        <location evidence="1">Nucleolus</location>
    </subcellularLocation>
</comment>
<keyword evidence="10" id="KW-1185">Reference proteome</keyword>
<dbReference type="AlphaFoldDB" id="A0A835XIF6"/>
<dbReference type="EMBL" id="JAEHOE010000145">
    <property type="protein sequence ID" value="KAG2484668.1"/>
    <property type="molecule type" value="Genomic_DNA"/>
</dbReference>
<dbReference type="InterPro" id="IPR050786">
    <property type="entry name" value="EFG1_rRNA-proc"/>
</dbReference>
<feature type="compositionally biased region" description="Basic and acidic residues" evidence="8">
    <location>
        <begin position="346"/>
        <end position="380"/>
    </location>
</feature>
<feature type="region of interest" description="Disordered" evidence="8">
    <location>
        <begin position="24"/>
        <end position="62"/>
    </location>
</feature>
<evidence type="ECO:0000313" key="9">
    <source>
        <dbReference type="EMBL" id="KAG2484668.1"/>
    </source>
</evidence>
<evidence type="ECO:0000256" key="1">
    <source>
        <dbReference type="ARBA" id="ARBA00004604"/>
    </source>
</evidence>
<organism evidence="9 10">
    <name type="scientific">Edaphochlamys debaryana</name>
    <dbReference type="NCBI Taxonomy" id="47281"/>
    <lineage>
        <taxon>Eukaryota</taxon>
        <taxon>Viridiplantae</taxon>
        <taxon>Chlorophyta</taxon>
        <taxon>core chlorophytes</taxon>
        <taxon>Chlorophyceae</taxon>
        <taxon>CS clade</taxon>
        <taxon>Chlamydomonadales</taxon>
        <taxon>Chlamydomonadales incertae sedis</taxon>
        <taxon>Edaphochlamys</taxon>
    </lineage>
</organism>
<sequence length="423" mass="43912">MYHKVKFFERVKLERAIKRHERALAGAGAGGVDSSDDAEEDRGASSTAEAGAGGHADKAVPAEPAEIREMLAKLKEDLQYVLNFPKGEKYVSILKNVEDPEAQKHLETERERLRGVIRMQLAEVAAVTEADEGRALLGDKALAAAVSAAVSSKAAPAKRKGDKPGMPAVRVVQPRKAVARGGNGRKRRDEGEDSPETSEAASDDFFLADGSEEGGPDRPESDQEGKEDDGGDSDGESEEDIAAPKPLPPAAKARPSSKAPVGAAAAGPASAMTIKTQAVAPGAGSKRGQAFLVAGGGAEDGAEEDDFFLAAGSDDDQPAAGSSYKLQTAPPDPATRAAVGAPADWTKGRDGAKGQARPERGVGEGRGHERGPGQEGEMGRGRGAARGGMGRGGRGRGFRQPTPPPTEGKPLRTRAEGGRKRRK</sequence>
<dbReference type="PANTHER" id="PTHR33911:SF1">
    <property type="entry name" value="RRNA-PROCESSING PROTEIN EFG1"/>
    <property type="match status" value="1"/>
</dbReference>
<dbReference type="PANTHER" id="PTHR33911">
    <property type="entry name" value="RRNA-PROCESSING PROTEIN EFG1"/>
    <property type="match status" value="1"/>
</dbReference>
<feature type="region of interest" description="Disordered" evidence="8">
    <location>
        <begin position="150"/>
        <end position="270"/>
    </location>
</feature>
<dbReference type="Pfam" id="PF10153">
    <property type="entry name" value="Efg1"/>
    <property type="match status" value="1"/>
</dbReference>
<accession>A0A835XIF6</accession>
<keyword evidence="6" id="KW-0175">Coiled coil</keyword>
<dbReference type="Proteomes" id="UP000612055">
    <property type="component" value="Unassembled WGS sequence"/>
</dbReference>
<keyword evidence="5" id="KW-0698">rRNA processing</keyword>
<gene>
    <name evidence="9" type="ORF">HYH03_016555</name>
</gene>
<comment type="similarity">
    <text evidence="2">Belongs to the EFG1 family.</text>
</comment>
<feature type="compositionally biased region" description="Acidic residues" evidence="8">
    <location>
        <begin position="225"/>
        <end position="241"/>
    </location>
</feature>
<feature type="compositionally biased region" description="Acidic residues" evidence="8">
    <location>
        <begin position="300"/>
        <end position="317"/>
    </location>
</feature>
<evidence type="ECO:0000256" key="8">
    <source>
        <dbReference type="SAM" id="MobiDB-lite"/>
    </source>
</evidence>
<protein>
    <recommendedName>
        <fullName evidence="3">rRNA-processing protein EFG1</fullName>
    </recommendedName>
    <alternativeName>
        <fullName evidence="4">rRNA-processing protein efg1</fullName>
    </alternativeName>
</protein>